<evidence type="ECO:0000256" key="2">
    <source>
        <dbReference type="ARBA" id="ARBA00022692"/>
    </source>
</evidence>
<dbReference type="PANTHER" id="PTHR11730:SF60">
    <property type="entry name" value="RH50, ISOFORM D"/>
    <property type="match status" value="1"/>
</dbReference>
<feature type="transmembrane region" description="Helical" evidence="5">
    <location>
        <begin position="220"/>
        <end position="240"/>
    </location>
</feature>
<dbReference type="GO" id="GO:0005886">
    <property type="term" value="C:plasma membrane"/>
    <property type="evidence" value="ECO:0007669"/>
    <property type="project" value="TreeGrafter"/>
</dbReference>
<sequence length="458" mass="50711">MGNQYEGVVVLLREIYYRDLVILMFFAPIGLLLFKLGMSSKKHRIATLTQNLMLMPVMIISFFLFGWFFYKGFEFGPGITGGWGVSGTALPWSEFMGPNLDAKPNPDNIINTAIPWHIFLLISIIVVSIATGSWIERIRGSALCILSVILGSVFWVIAAAWGWSKSGWLVELTGFHDAFAGGVIHCLVGGFALGVLLPLGPRLGKQSEIFDVRKTIHNPWMITLGMLMIYVGFLSFYFAAQIPLIKTFDSGNVILTTNIYGAPTTIYGTTSNLFLSLAGGMMMGFVLSKGDLFWILGGGLAGLVSTSAGNDLYHPLQAFLISIFVVWLVFKAHHWIERRFRIDDVTGVLAIHGFGGFFGLIISGFILWGYPSSPNMEFADINPAGQAFGAMLTFWLFGFFPGYIGSQVLEFFDVLRIPEDIEIGGQDTLAMKKQKEEIVDFIGIEKAVLKEIIEERKN</sequence>
<feature type="transmembrane region" description="Helical" evidence="5">
    <location>
        <begin position="20"/>
        <end position="38"/>
    </location>
</feature>
<feature type="domain" description="Ammonium transporter AmtB-like" evidence="6">
    <location>
        <begin position="22"/>
        <end position="430"/>
    </location>
</feature>
<dbReference type="PANTHER" id="PTHR11730">
    <property type="entry name" value="AMMONIUM TRANSPORTER"/>
    <property type="match status" value="1"/>
</dbReference>
<evidence type="ECO:0000313" key="7">
    <source>
        <dbReference type="EMBL" id="SVA64479.1"/>
    </source>
</evidence>
<feature type="transmembrane region" description="Helical" evidence="5">
    <location>
        <begin position="348"/>
        <end position="368"/>
    </location>
</feature>
<dbReference type="GO" id="GO:0008519">
    <property type="term" value="F:ammonium channel activity"/>
    <property type="evidence" value="ECO:0007669"/>
    <property type="project" value="InterPro"/>
</dbReference>
<protein>
    <recommendedName>
        <fullName evidence="6">Ammonium transporter AmtB-like domain-containing protein</fullName>
    </recommendedName>
</protein>
<feature type="transmembrane region" description="Helical" evidence="5">
    <location>
        <begin position="316"/>
        <end position="336"/>
    </location>
</feature>
<feature type="transmembrane region" description="Helical" evidence="5">
    <location>
        <begin position="260"/>
        <end position="280"/>
    </location>
</feature>
<keyword evidence="4 5" id="KW-0472">Membrane</keyword>
<organism evidence="7">
    <name type="scientific">marine metagenome</name>
    <dbReference type="NCBI Taxonomy" id="408172"/>
    <lineage>
        <taxon>unclassified sequences</taxon>
        <taxon>metagenomes</taxon>
        <taxon>ecological metagenomes</taxon>
    </lineage>
</organism>
<evidence type="ECO:0000256" key="4">
    <source>
        <dbReference type="ARBA" id="ARBA00023136"/>
    </source>
</evidence>
<dbReference type="InterPro" id="IPR029020">
    <property type="entry name" value="Ammonium/urea_transptr"/>
</dbReference>
<evidence type="ECO:0000256" key="5">
    <source>
        <dbReference type="SAM" id="Phobius"/>
    </source>
</evidence>
<feature type="transmembrane region" description="Helical" evidence="5">
    <location>
        <begin position="178"/>
        <end position="199"/>
    </location>
</feature>
<feature type="transmembrane region" description="Helical" evidence="5">
    <location>
        <begin position="114"/>
        <end position="135"/>
    </location>
</feature>
<feature type="transmembrane region" description="Helical" evidence="5">
    <location>
        <begin position="50"/>
        <end position="70"/>
    </location>
</feature>
<keyword evidence="2 5" id="KW-0812">Transmembrane</keyword>
<gene>
    <name evidence="7" type="ORF">METZ01_LOCUS117333</name>
</gene>
<feature type="transmembrane region" description="Helical" evidence="5">
    <location>
        <begin position="388"/>
        <end position="406"/>
    </location>
</feature>
<dbReference type="Gene3D" id="1.10.3430.10">
    <property type="entry name" value="Ammonium transporter AmtB like domains"/>
    <property type="match status" value="1"/>
</dbReference>
<keyword evidence="3 5" id="KW-1133">Transmembrane helix</keyword>
<reference evidence="7" key="1">
    <citation type="submission" date="2018-05" db="EMBL/GenBank/DDBJ databases">
        <authorList>
            <person name="Lanie J.A."/>
            <person name="Ng W.-L."/>
            <person name="Kazmierczak K.M."/>
            <person name="Andrzejewski T.M."/>
            <person name="Davidsen T.M."/>
            <person name="Wayne K.J."/>
            <person name="Tettelin H."/>
            <person name="Glass J.I."/>
            <person name="Rusch D."/>
            <person name="Podicherti R."/>
            <person name="Tsui H.-C.T."/>
            <person name="Winkler M.E."/>
        </authorList>
    </citation>
    <scope>NUCLEOTIDE SEQUENCE</scope>
</reference>
<name>A0A381XIF1_9ZZZZ</name>
<evidence type="ECO:0000256" key="3">
    <source>
        <dbReference type="ARBA" id="ARBA00022989"/>
    </source>
</evidence>
<proteinExistence type="predicted"/>
<feature type="transmembrane region" description="Helical" evidence="5">
    <location>
        <begin position="142"/>
        <end position="163"/>
    </location>
</feature>
<dbReference type="SUPFAM" id="SSF111352">
    <property type="entry name" value="Ammonium transporter"/>
    <property type="match status" value="1"/>
</dbReference>
<dbReference type="InterPro" id="IPR024041">
    <property type="entry name" value="NH4_transpt_AmtB-like_dom"/>
</dbReference>
<evidence type="ECO:0000259" key="6">
    <source>
        <dbReference type="Pfam" id="PF00909"/>
    </source>
</evidence>
<feature type="transmembrane region" description="Helical" evidence="5">
    <location>
        <begin position="292"/>
        <end position="310"/>
    </location>
</feature>
<dbReference type="GO" id="GO:0097272">
    <property type="term" value="P:ammonium homeostasis"/>
    <property type="evidence" value="ECO:0007669"/>
    <property type="project" value="TreeGrafter"/>
</dbReference>
<dbReference type="AlphaFoldDB" id="A0A381XIF1"/>
<accession>A0A381XIF1</accession>
<comment type="subcellular location">
    <subcellularLocation>
        <location evidence="1">Membrane</location>
        <topology evidence="1">Multi-pass membrane protein</topology>
    </subcellularLocation>
</comment>
<evidence type="ECO:0000256" key="1">
    <source>
        <dbReference type="ARBA" id="ARBA00004141"/>
    </source>
</evidence>
<dbReference type="Pfam" id="PF00909">
    <property type="entry name" value="Ammonium_transp"/>
    <property type="match status" value="1"/>
</dbReference>
<dbReference type="EMBL" id="UINC01015285">
    <property type="protein sequence ID" value="SVA64479.1"/>
    <property type="molecule type" value="Genomic_DNA"/>
</dbReference>